<reference evidence="1" key="1">
    <citation type="journal article" date="2014" name="Front. Microbiol.">
        <title>High frequency of phylogenetically diverse reductive dehalogenase-homologous genes in deep subseafloor sedimentary metagenomes.</title>
        <authorList>
            <person name="Kawai M."/>
            <person name="Futagami T."/>
            <person name="Toyoda A."/>
            <person name="Takaki Y."/>
            <person name="Nishi S."/>
            <person name="Hori S."/>
            <person name="Arai W."/>
            <person name="Tsubouchi T."/>
            <person name="Morono Y."/>
            <person name="Uchiyama I."/>
            <person name="Ito T."/>
            <person name="Fujiyama A."/>
            <person name="Inagaki F."/>
            <person name="Takami H."/>
        </authorList>
    </citation>
    <scope>NUCLEOTIDE SEQUENCE</scope>
    <source>
        <strain evidence="1">Expedition CK06-06</strain>
    </source>
</reference>
<sequence length="266" mass="29847">PDVQYRYVGLSRMRRLADSLVPIRLRSGTNPGGPGHLWVKSRFIDPWSRGVATRPFYPATIDDNPSLNREEYMESLMDLHPTVREQLLRGDWDVRDPGDYFRREWFGPPLPEQWQPQTKIAIRWWDLAASAKPQDEKGHRARTAGVRMAKHLTGQYAVEHSLAFWKTPGSRDLAILSTAHADGHAVVVGIEQEPGSGGIAQAETLAKLLRRDGFRVVIEPATAKKEERANPVASELERGWNSSWEIDVDDETGIGSAHGVRIVSGE</sequence>
<dbReference type="EMBL" id="BARS01026410">
    <property type="protein sequence ID" value="GAG00671.1"/>
    <property type="molecule type" value="Genomic_DNA"/>
</dbReference>
<name>X0VJC9_9ZZZZ</name>
<protein>
    <recommendedName>
        <fullName evidence="2">Terminase large subunit gp17-like C-terminal domain-containing protein</fullName>
    </recommendedName>
</protein>
<dbReference type="AlphaFoldDB" id="X0VJC9"/>
<gene>
    <name evidence="1" type="ORF">S01H1_41622</name>
</gene>
<evidence type="ECO:0000313" key="1">
    <source>
        <dbReference type="EMBL" id="GAG00671.1"/>
    </source>
</evidence>
<accession>X0VJC9</accession>
<proteinExistence type="predicted"/>
<evidence type="ECO:0008006" key="2">
    <source>
        <dbReference type="Google" id="ProtNLM"/>
    </source>
</evidence>
<feature type="non-terminal residue" evidence="1">
    <location>
        <position position="266"/>
    </location>
</feature>
<feature type="non-terminal residue" evidence="1">
    <location>
        <position position="1"/>
    </location>
</feature>
<organism evidence="1">
    <name type="scientific">marine sediment metagenome</name>
    <dbReference type="NCBI Taxonomy" id="412755"/>
    <lineage>
        <taxon>unclassified sequences</taxon>
        <taxon>metagenomes</taxon>
        <taxon>ecological metagenomes</taxon>
    </lineage>
</organism>
<comment type="caution">
    <text evidence="1">The sequence shown here is derived from an EMBL/GenBank/DDBJ whole genome shotgun (WGS) entry which is preliminary data.</text>
</comment>